<protein>
    <submittedName>
        <fullName evidence="1">MFS transporter</fullName>
    </submittedName>
</protein>
<accession>A0AC61MP36</accession>
<reference evidence="1 2" key="1">
    <citation type="journal article" date="2022" name="Int. J. Syst. Evol. Microbiol.">
        <title>Miniphocaeibacter halophilus sp. nov., an ammonium-tolerant acetate-producing bacterium isolated from a biogas system.</title>
        <authorList>
            <person name="Schnurer A."/>
            <person name="Singh A."/>
            <person name="Bi S."/>
            <person name="Qiao W."/>
            <person name="Westerholm M."/>
        </authorList>
    </citation>
    <scope>NUCLEOTIDE SEQUENCE [LARGE SCALE GENOMIC DNA]</scope>
    <source>
        <strain evidence="1 2">AMB_01</strain>
    </source>
</reference>
<proteinExistence type="predicted"/>
<dbReference type="EMBL" id="CP066744">
    <property type="protein sequence ID" value="QQK07236.1"/>
    <property type="molecule type" value="Genomic_DNA"/>
</dbReference>
<keyword evidence="2" id="KW-1185">Reference proteome</keyword>
<evidence type="ECO:0000313" key="2">
    <source>
        <dbReference type="Proteomes" id="UP000595814"/>
    </source>
</evidence>
<gene>
    <name evidence="1" type="ORF">JFY71_07870</name>
</gene>
<dbReference type="Proteomes" id="UP000595814">
    <property type="component" value="Chromosome"/>
</dbReference>
<sequence length="426" mass="46402">MQEKKKIFYGWWIVVGSILVTATVVPSVMATAGLYQDSVVKELGINKSTFALSSTILQGLGIFVSPFISKKLANGNMKRIQNISVVLFALVFATYGLAQSPIHLYITSFVLGILFLSSAMLPVPMMVTNWFVEKKGLAMSLAMGGIGIGGAVLGPILSYCIGNFGWRKAYFIMAGIIFIIAVPTSIFIFTKKPEDKNLKPLGYSADSTQKTKNNYNVVKLGLSTKEIFKKSFFYILLFGMICNGLINTGALQQIPPALGEMHTPAIAASILSLYSLIGVFGKLLIGWINDKFGLIAAILFGGTSFTLCFISMLFAEKTMFLYGVAVFLGLGMAIGNVLPPLITSEVFGQDKYGDIYGYVNSTVQLGLSCGTLLVASIYDVSGSYKVAWMVMAIMTVLTIVSWIYSYISSKKYRINNNTKTKEKITL</sequence>
<name>A0AC61MP36_9FIRM</name>
<organism evidence="1 2">
    <name type="scientific">Miniphocaeibacter halophilus</name>
    <dbReference type="NCBI Taxonomy" id="2931922"/>
    <lineage>
        <taxon>Bacteria</taxon>
        <taxon>Bacillati</taxon>
        <taxon>Bacillota</taxon>
        <taxon>Tissierellia</taxon>
        <taxon>Tissierellales</taxon>
        <taxon>Peptoniphilaceae</taxon>
        <taxon>Miniphocaeibacter</taxon>
    </lineage>
</organism>
<evidence type="ECO:0000313" key="1">
    <source>
        <dbReference type="EMBL" id="QQK07236.1"/>
    </source>
</evidence>